<evidence type="ECO:0000256" key="3">
    <source>
        <dbReference type="ARBA" id="ARBA00022741"/>
    </source>
</evidence>
<gene>
    <name evidence="8" type="ORF">METZ01_LOCUS445057</name>
</gene>
<dbReference type="PRINTS" id="PR00473">
    <property type="entry name" value="GALCTOKINASE"/>
</dbReference>
<dbReference type="InterPro" id="IPR006203">
    <property type="entry name" value="GHMP_knse_ATP-bd_CS"/>
</dbReference>
<dbReference type="PANTHER" id="PTHR10457">
    <property type="entry name" value="MEVALONATE KINASE/GALACTOKINASE"/>
    <property type="match status" value="1"/>
</dbReference>
<comment type="similarity">
    <text evidence="1">Belongs to the GHMP kinase family. GalK subfamily.</text>
</comment>
<dbReference type="GO" id="GO:0005829">
    <property type="term" value="C:cytosol"/>
    <property type="evidence" value="ECO:0007669"/>
    <property type="project" value="TreeGrafter"/>
</dbReference>
<accession>A0A382Z9Q2</accession>
<protein>
    <recommendedName>
        <fullName evidence="9">Galactokinase N-terminal domain-containing protein</fullName>
    </recommendedName>
</protein>
<dbReference type="Gene3D" id="3.30.230.10">
    <property type="match status" value="1"/>
</dbReference>
<evidence type="ECO:0000256" key="1">
    <source>
        <dbReference type="ARBA" id="ARBA00006566"/>
    </source>
</evidence>
<evidence type="ECO:0000259" key="6">
    <source>
        <dbReference type="Pfam" id="PF00288"/>
    </source>
</evidence>
<dbReference type="PRINTS" id="PR00959">
    <property type="entry name" value="MEVGALKINASE"/>
</dbReference>
<reference evidence="8" key="1">
    <citation type="submission" date="2018-05" db="EMBL/GenBank/DDBJ databases">
        <authorList>
            <person name="Lanie J.A."/>
            <person name="Ng W.-L."/>
            <person name="Kazmierczak K.M."/>
            <person name="Andrzejewski T.M."/>
            <person name="Davidsen T.M."/>
            <person name="Wayne K.J."/>
            <person name="Tettelin H."/>
            <person name="Glass J.I."/>
            <person name="Rusch D."/>
            <person name="Podicherti R."/>
            <person name="Tsui H.-C.T."/>
            <person name="Winkler M.E."/>
        </authorList>
    </citation>
    <scope>NUCLEOTIDE SEQUENCE</scope>
</reference>
<organism evidence="8">
    <name type="scientific">marine metagenome</name>
    <dbReference type="NCBI Taxonomy" id="408172"/>
    <lineage>
        <taxon>unclassified sequences</taxon>
        <taxon>metagenomes</taxon>
        <taxon>ecological metagenomes</taxon>
    </lineage>
</organism>
<dbReference type="PROSITE" id="PS00627">
    <property type="entry name" value="GHMP_KINASES_ATP"/>
    <property type="match status" value="1"/>
</dbReference>
<keyword evidence="3" id="KW-0547">Nucleotide-binding</keyword>
<feature type="domain" description="Galactokinase N-terminal" evidence="7">
    <location>
        <begin position="15"/>
        <end position="56"/>
    </location>
</feature>
<dbReference type="Pfam" id="PF00288">
    <property type="entry name" value="GHMP_kinases_N"/>
    <property type="match status" value="1"/>
</dbReference>
<evidence type="ECO:0000256" key="5">
    <source>
        <dbReference type="ARBA" id="ARBA00022840"/>
    </source>
</evidence>
<dbReference type="FunFam" id="3.30.230.10:FF:000017">
    <property type="entry name" value="Galactokinase"/>
    <property type="match status" value="1"/>
</dbReference>
<dbReference type="Pfam" id="PF10509">
    <property type="entry name" value="GalKase_gal_bdg"/>
    <property type="match status" value="1"/>
</dbReference>
<proteinExistence type="inferred from homology"/>
<evidence type="ECO:0000256" key="4">
    <source>
        <dbReference type="ARBA" id="ARBA00022777"/>
    </source>
</evidence>
<dbReference type="InterPro" id="IPR006204">
    <property type="entry name" value="GHMP_kinase_N_dom"/>
</dbReference>
<dbReference type="AlphaFoldDB" id="A0A382Z9Q2"/>
<dbReference type="GO" id="GO:0006012">
    <property type="term" value="P:galactose metabolic process"/>
    <property type="evidence" value="ECO:0007669"/>
    <property type="project" value="InterPro"/>
</dbReference>
<dbReference type="InterPro" id="IPR020568">
    <property type="entry name" value="Ribosomal_Su5_D2-typ_SF"/>
</dbReference>
<evidence type="ECO:0000259" key="7">
    <source>
        <dbReference type="Pfam" id="PF10509"/>
    </source>
</evidence>
<dbReference type="InterPro" id="IPR014721">
    <property type="entry name" value="Ribsml_uS5_D2-typ_fold_subgr"/>
</dbReference>
<name>A0A382Z9Q2_9ZZZZ</name>
<dbReference type="PANTHER" id="PTHR10457:SF7">
    <property type="entry name" value="GALACTOKINASE-RELATED"/>
    <property type="match status" value="1"/>
</dbReference>
<sequence length="240" mass="26143">MSQEGKRERSIAAYRESMKDARMAEAPGRIEFLGNHVDYNGGKVLGAAIDGKVCALALPHDEKTIRLFSETFEEAVVETSLDDLSKQKEEASWANYPLGILWAMQERGLAPTTGFNLVFTSDLPLSAGLSSSAAIELATALALLQLGNHSLGKLELSKLCQRAENEFVGMPCGLLDQGVSAHGEEDRLVLIDCLQENFSTLPLPADTCLWILDTGIKHDLVDSLYSPRHAECAQALEVLR</sequence>
<dbReference type="InterPro" id="IPR019539">
    <property type="entry name" value="GalKase_N"/>
</dbReference>
<keyword evidence="5" id="KW-0067">ATP-binding</keyword>
<dbReference type="GO" id="GO:0005524">
    <property type="term" value="F:ATP binding"/>
    <property type="evidence" value="ECO:0007669"/>
    <property type="project" value="UniProtKB-KW"/>
</dbReference>
<dbReference type="GO" id="GO:0004335">
    <property type="term" value="F:galactokinase activity"/>
    <property type="evidence" value="ECO:0007669"/>
    <property type="project" value="InterPro"/>
</dbReference>
<dbReference type="EMBL" id="UINC01182158">
    <property type="protein sequence ID" value="SVD92203.1"/>
    <property type="molecule type" value="Genomic_DNA"/>
</dbReference>
<evidence type="ECO:0000313" key="8">
    <source>
        <dbReference type="EMBL" id="SVD92203.1"/>
    </source>
</evidence>
<feature type="non-terminal residue" evidence="8">
    <location>
        <position position="240"/>
    </location>
</feature>
<evidence type="ECO:0000256" key="2">
    <source>
        <dbReference type="ARBA" id="ARBA00022679"/>
    </source>
</evidence>
<evidence type="ECO:0008006" key="9">
    <source>
        <dbReference type="Google" id="ProtNLM"/>
    </source>
</evidence>
<dbReference type="SUPFAM" id="SSF54211">
    <property type="entry name" value="Ribosomal protein S5 domain 2-like"/>
    <property type="match status" value="1"/>
</dbReference>
<dbReference type="InterPro" id="IPR000705">
    <property type="entry name" value="Galactokinase"/>
</dbReference>
<keyword evidence="2" id="KW-0808">Transferase</keyword>
<keyword evidence="4" id="KW-0418">Kinase</keyword>
<feature type="domain" description="GHMP kinase N-terminal" evidence="6">
    <location>
        <begin position="95"/>
        <end position="183"/>
    </location>
</feature>